<feature type="binding site" evidence="7">
    <location>
        <position position="71"/>
    </location>
    <ligand>
        <name>Zn(2+)</name>
        <dbReference type="ChEBI" id="CHEBI:29105"/>
    </ligand>
</feature>
<keyword evidence="3 7" id="KW-0862">Zinc</keyword>
<gene>
    <name evidence="9" type="primary">perR_1</name>
    <name evidence="9" type="ORF">RTLFYP15_00220</name>
</gene>
<comment type="cofactor">
    <cofactor evidence="8">
        <name>Mn(2+)</name>
        <dbReference type="ChEBI" id="CHEBI:29035"/>
    </cofactor>
    <cofactor evidence="8">
        <name>Fe(2+)</name>
        <dbReference type="ChEBI" id="CHEBI:29033"/>
    </cofactor>
    <text evidence="8">Binds 1 Mn(2+) or Fe(2+) ion per subunit.</text>
</comment>
<evidence type="ECO:0000256" key="2">
    <source>
        <dbReference type="ARBA" id="ARBA00022491"/>
    </source>
</evidence>
<dbReference type="GO" id="GO:1900376">
    <property type="term" value="P:regulation of secondary metabolite biosynthetic process"/>
    <property type="evidence" value="ECO:0007669"/>
    <property type="project" value="TreeGrafter"/>
</dbReference>
<evidence type="ECO:0000313" key="9">
    <source>
        <dbReference type="EMBL" id="VYU63390.1"/>
    </source>
</evidence>
<organism evidence="9">
    <name type="scientific">[Ruminococcus] torques</name>
    <dbReference type="NCBI Taxonomy" id="33039"/>
    <lineage>
        <taxon>Bacteria</taxon>
        <taxon>Bacillati</taxon>
        <taxon>Bacillota</taxon>
        <taxon>Clostridia</taxon>
        <taxon>Lachnospirales</taxon>
        <taxon>Lachnospiraceae</taxon>
        <taxon>Mediterraneibacter</taxon>
    </lineage>
</organism>
<dbReference type="SUPFAM" id="SSF46785">
    <property type="entry name" value="Winged helix' DNA-binding domain"/>
    <property type="match status" value="1"/>
</dbReference>
<feature type="binding site" evidence="7">
    <location>
        <position position="114"/>
    </location>
    <ligand>
        <name>Zn(2+)</name>
        <dbReference type="ChEBI" id="CHEBI:29105"/>
    </ligand>
</feature>
<accession>A0A6N3GGP3</accession>
<feature type="binding site" evidence="8">
    <location>
        <position position="103"/>
    </location>
    <ligand>
        <name>Fe cation</name>
        <dbReference type="ChEBI" id="CHEBI:24875"/>
    </ligand>
</feature>
<evidence type="ECO:0000256" key="4">
    <source>
        <dbReference type="ARBA" id="ARBA00023015"/>
    </source>
</evidence>
<dbReference type="Gene3D" id="1.10.10.10">
    <property type="entry name" value="Winged helix-like DNA-binding domain superfamily/Winged helix DNA-binding domain"/>
    <property type="match status" value="1"/>
</dbReference>
<dbReference type="GO" id="GO:0045892">
    <property type="term" value="P:negative regulation of DNA-templated transcription"/>
    <property type="evidence" value="ECO:0007669"/>
    <property type="project" value="TreeGrafter"/>
</dbReference>
<feature type="binding site" evidence="7">
    <location>
        <position position="111"/>
    </location>
    <ligand>
        <name>Zn(2+)</name>
        <dbReference type="ChEBI" id="CHEBI:29105"/>
    </ligand>
</feature>
<evidence type="ECO:0000256" key="7">
    <source>
        <dbReference type="PIRSR" id="PIRSR602481-1"/>
    </source>
</evidence>
<dbReference type="InterPro" id="IPR036390">
    <property type="entry name" value="WH_DNA-bd_sf"/>
</dbReference>
<sequence>MVLDAVNEMHRHVTADQIYTFIKEKYPSIGRGTVYRNLGILVEEGKVRKVEVPDGSDRFDFTLENHYHVECVKCGEIFDVDMDVISELEKKIKDTHGMKYISHDVFFKGICQECQKKEMKDA</sequence>
<dbReference type="CDD" id="cd07153">
    <property type="entry name" value="Fur_like"/>
    <property type="match status" value="1"/>
</dbReference>
<comment type="similarity">
    <text evidence="1">Belongs to the Fur family.</text>
</comment>
<dbReference type="GO" id="GO:0003700">
    <property type="term" value="F:DNA-binding transcription factor activity"/>
    <property type="evidence" value="ECO:0007669"/>
    <property type="project" value="InterPro"/>
</dbReference>
<keyword evidence="5" id="KW-0238">DNA-binding</keyword>
<name>A0A6N3GGP3_9FIRM</name>
<dbReference type="InterPro" id="IPR002481">
    <property type="entry name" value="FUR"/>
</dbReference>
<evidence type="ECO:0000256" key="3">
    <source>
        <dbReference type="ARBA" id="ARBA00022833"/>
    </source>
</evidence>
<protein>
    <submittedName>
        <fullName evidence="9">Peroxide operon regulator</fullName>
    </submittedName>
</protein>
<feature type="binding site" evidence="7">
    <location>
        <position position="74"/>
    </location>
    <ligand>
        <name>Zn(2+)</name>
        <dbReference type="ChEBI" id="CHEBI:29105"/>
    </ligand>
</feature>
<keyword evidence="8" id="KW-0408">Iron</keyword>
<evidence type="ECO:0000256" key="1">
    <source>
        <dbReference type="ARBA" id="ARBA00007957"/>
    </source>
</evidence>
<evidence type="ECO:0000256" key="8">
    <source>
        <dbReference type="PIRSR" id="PIRSR602481-2"/>
    </source>
</evidence>
<evidence type="ECO:0000256" key="5">
    <source>
        <dbReference type="ARBA" id="ARBA00023125"/>
    </source>
</evidence>
<comment type="cofactor">
    <cofactor evidence="7">
        <name>Zn(2+)</name>
        <dbReference type="ChEBI" id="CHEBI:29105"/>
    </cofactor>
    <text evidence="7">Binds 1 zinc ion per subunit.</text>
</comment>
<keyword evidence="2" id="KW-0678">Repressor</keyword>
<keyword evidence="7" id="KW-0479">Metal-binding</keyword>
<dbReference type="GO" id="GO:0000976">
    <property type="term" value="F:transcription cis-regulatory region binding"/>
    <property type="evidence" value="ECO:0007669"/>
    <property type="project" value="TreeGrafter"/>
</dbReference>
<keyword evidence="4" id="KW-0805">Transcription regulation</keyword>
<evidence type="ECO:0000256" key="6">
    <source>
        <dbReference type="ARBA" id="ARBA00023163"/>
    </source>
</evidence>
<dbReference type="PANTHER" id="PTHR33202">
    <property type="entry name" value="ZINC UPTAKE REGULATION PROTEIN"/>
    <property type="match status" value="1"/>
</dbReference>
<keyword evidence="6" id="KW-0804">Transcription</keyword>
<dbReference type="InterPro" id="IPR036388">
    <property type="entry name" value="WH-like_DNA-bd_sf"/>
</dbReference>
<dbReference type="AlphaFoldDB" id="A0A6N3GGP3"/>
<dbReference type="PANTHER" id="PTHR33202:SF7">
    <property type="entry name" value="FERRIC UPTAKE REGULATION PROTEIN"/>
    <property type="match status" value="1"/>
</dbReference>
<reference evidence="9" key="1">
    <citation type="submission" date="2019-11" db="EMBL/GenBank/DDBJ databases">
        <authorList>
            <person name="Feng L."/>
        </authorList>
    </citation>
    <scope>NUCLEOTIDE SEQUENCE</scope>
    <source>
        <strain evidence="9">RtorquesLFYP15</strain>
    </source>
</reference>
<dbReference type="Pfam" id="PF01475">
    <property type="entry name" value="FUR"/>
    <property type="match status" value="1"/>
</dbReference>
<dbReference type="EMBL" id="CACRUQ010000038">
    <property type="protein sequence ID" value="VYU63390.1"/>
    <property type="molecule type" value="Genomic_DNA"/>
</dbReference>
<dbReference type="GO" id="GO:0008270">
    <property type="term" value="F:zinc ion binding"/>
    <property type="evidence" value="ECO:0007669"/>
    <property type="project" value="TreeGrafter"/>
</dbReference>
<proteinExistence type="inferred from homology"/>
<dbReference type="Gene3D" id="3.30.1490.190">
    <property type="match status" value="1"/>
</dbReference>
<dbReference type="InterPro" id="IPR043135">
    <property type="entry name" value="Fur_C"/>
</dbReference>